<proteinExistence type="inferred from homology"/>
<evidence type="ECO:0000313" key="9">
    <source>
        <dbReference type="EMBL" id="XAI69687.1"/>
    </source>
</evidence>
<dbReference type="GO" id="GO:0006351">
    <property type="term" value="P:DNA-templated transcription"/>
    <property type="evidence" value="ECO:0007669"/>
    <property type="project" value="InterPro"/>
</dbReference>
<evidence type="ECO:0000256" key="4">
    <source>
        <dbReference type="ARBA" id="ARBA00022679"/>
    </source>
</evidence>
<evidence type="ECO:0000256" key="3">
    <source>
        <dbReference type="ARBA" id="ARBA00022478"/>
    </source>
</evidence>
<evidence type="ECO:0000256" key="1">
    <source>
        <dbReference type="ARBA" id="ARBA00009493"/>
    </source>
</evidence>
<dbReference type="GO" id="GO:0000428">
    <property type="term" value="C:DNA-directed RNA polymerase complex"/>
    <property type="evidence" value="ECO:0007669"/>
    <property type="project" value="UniProtKB-KW"/>
</dbReference>
<name>A0AAU6W081_9VIRU</name>
<organism evidence="9">
    <name type="scientific">Pseudomonas phage Arace01</name>
    <dbReference type="NCBI Taxonomy" id="3138526"/>
    <lineage>
        <taxon>Viruses</taxon>
    </lineage>
</organism>
<dbReference type="EC" id="2.7.7.6" evidence="2"/>
<dbReference type="GO" id="GO:0003677">
    <property type="term" value="F:DNA binding"/>
    <property type="evidence" value="ECO:0007669"/>
    <property type="project" value="InterPro"/>
</dbReference>
<reference evidence="9" key="1">
    <citation type="journal article" date="2024" name="J. Gen. Virol.">
        <title>Novel phages of Pseudomonas syringae unveil numerous potential auxiliary metabolic genes.</title>
        <authorList>
            <person name="Feltin C."/>
            <person name="Garneau J.R."/>
            <person name="Morris C.E."/>
            <person name="Berard A."/>
            <person name="Torres-Barcelo C."/>
        </authorList>
    </citation>
    <scope>NUCLEOTIDE SEQUENCE</scope>
</reference>
<feature type="domain" description="DNA-directed RNA polymerase C-terminal" evidence="8">
    <location>
        <begin position="5"/>
        <end position="142"/>
    </location>
</feature>
<dbReference type="EMBL" id="PP179312">
    <property type="protein sequence ID" value="XAI69687.1"/>
    <property type="molecule type" value="Genomic_DNA"/>
</dbReference>
<dbReference type="SUPFAM" id="SSF56672">
    <property type="entry name" value="DNA/RNA polymerases"/>
    <property type="match status" value="1"/>
</dbReference>
<dbReference type="GO" id="GO:0003899">
    <property type="term" value="F:DNA-directed RNA polymerase activity"/>
    <property type="evidence" value="ECO:0007669"/>
    <property type="project" value="UniProtKB-EC"/>
</dbReference>
<comment type="catalytic activity">
    <reaction evidence="7">
        <text>RNA(n) + a ribonucleoside 5'-triphosphate = RNA(n+1) + diphosphate</text>
        <dbReference type="Rhea" id="RHEA:21248"/>
        <dbReference type="Rhea" id="RHEA-COMP:14527"/>
        <dbReference type="Rhea" id="RHEA-COMP:17342"/>
        <dbReference type="ChEBI" id="CHEBI:33019"/>
        <dbReference type="ChEBI" id="CHEBI:61557"/>
        <dbReference type="ChEBI" id="CHEBI:140395"/>
        <dbReference type="EC" id="2.7.7.6"/>
    </reaction>
</comment>
<evidence type="ECO:0000256" key="2">
    <source>
        <dbReference type="ARBA" id="ARBA00012418"/>
    </source>
</evidence>
<keyword evidence="4" id="KW-0808">Transferase</keyword>
<keyword evidence="6" id="KW-0804">Transcription</keyword>
<dbReference type="InterPro" id="IPR043502">
    <property type="entry name" value="DNA/RNA_pol_sf"/>
</dbReference>
<protein>
    <recommendedName>
        <fullName evidence="2">DNA-directed RNA polymerase</fullName>
        <ecNumber evidence="2">2.7.7.6</ecNumber>
    </recommendedName>
</protein>
<dbReference type="PROSITE" id="PS00489">
    <property type="entry name" value="RNA_POL_PHAGE_2"/>
    <property type="match status" value="1"/>
</dbReference>
<evidence type="ECO:0000256" key="7">
    <source>
        <dbReference type="ARBA" id="ARBA00048552"/>
    </source>
</evidence>
<dbReference type="Pfam" id="PF00940">
    <property type="entry name" value="RNA_pol"/>
    <property type="match status" value="1"/>
</dbReference>
<dbReference type="InterPro" id="IPR046950">
    <property type="entry name" value="DNA-dir_Rpol_C_phage-type"/>
</dbReference>
<comment type="similarity">
    <text evidence="1">Belongs to the phage and mitochondrial RNA polymerase family.</text>
</comment>
<dbReference type="InterPro" id="IPR002092">
    <property type="entry name" value="DNA-dir_Rpol_phage-type"/>
</dbReference>
<evidence type="ECO:0000256" key="6">
    <source>
        <dbReference type="ARBA" id="ARBA00023163"/>
    </source>
</evidence>
<keyword evidence="3" id="KW-0240">DNA-directed RNA polymerase</keyword>
<evidence type="ECO:0000259" key="8">
    <source>
        <dbReference type="Pfam" id="PF00940"/>
    </source>
</evidence>
<gene>
    <name evidence="9" type="ORF">Arace01_00019</name>
</gene>
<evidence type="ECO:0000256" key="5">
    <source>
        <dbReference type="ARBA" id="ARBA00022695"/>
    </source>
</evidence>
<sequence>MQLFNGKQYLQIDIASNFGLDHSLWNERLDWFEANQHRLLELLPEAKEPALYYAGVLAWQEVLNGIPSGYPISLDATSSGLQILACLTGDRSAAQLCNVVHTGIRADAYTLLYEAMLVATGGSAKINRKDTKQAIMTAFYNSVAVPKQVFGEGKLLQIFFETLATHCPAAWELNECMLTLWNPEAHKHSWTLPDNFHVHVKVIDQVKETVHFLDEPFDVFKKVNQPTEEGRSLGANTIHSIDGMIVREMTRRCMYNPKRVNQVKHDLVHWNGEPESPTDCPDREMVEILWGHYEQSGYLSARILDYINVGNSHLVNKAVVLELIDSLPKKPFDLISVHDCFRCLPNYGNDLRHQYMLQLHLIAKSNMLNFLLSQLVGHQTHIGKLDETLADDILLGEYSLS</sequence>
<accession>A0AAU6W081</accession>
<keyword evidence="5" id="KW-0548">Nucleotidyltransferase</keyword>